<dbReference type="PANTHER" id="PTHR43320">
    <property type="entry name" value="SUGAR KINASE"/>
    <property type="match status" value="1"/>
</dbReference>
<organism evidence="5 6">
    <name type="scientific">Jeotgalibacillus terrae</name>
    <dbReference type="NCBI Taxonomy" id="587735"/>
    <lineage>
        <taxon>Bacteria</taxon>
        <taxon>Bacillati</taxon>
        <taxon>Bacillota</taxon>
        <taxon>Bacilli</taxon>
        <taxon>Bacillales</taxon>
        <taxon>Caryophanaceae</taxon>
        <taxon>Jeotgalibacillus</taxon>
    </lineage>
</organism>
<accession>A0ABW5ZIR0</accession>
<comment type="similarity">
    <text evidence="1">Belongs to the carbohydrate kinase PfkB family.</text>
</comment>
<evidence type="ECO:0000256" key="2">
    <source>
        <dbReference type="ARBA" id="ARBA00022679"/>
    </source>
</evidence>
<dbReference type="InterPro" id="IPR011611">
    <property type="entry name" value="PfkB_dom"/>
</dbReference>
<dbReference type="InterPro" id="IPR029056">
    <property type="entry name" value="Ribokinase-like"/>
</dbReference>
<dbReference type="Pfam" id="PF00294">
    <property type="entry name" value="PfkB"/>
    <property type="match status" value="1"/>
</dbReference>
<sequence length="334" mass="37523">MSSVILMGEILLRLTTPDFMKIKEADHFQTFVGGAELNTSVSLSHFGHSVALVSAVPDNDLGDKAKLFLKTHGIDHTFVVDKPGRLGLYFTEEGFGVRPSKVLYDRTGTSVLHLDEKDINWDDLFENRDLLHITGITLALSVELRNLAIRVVNEAKKRGITISFDCNYRSKLWTPEEAAEAYKQILPLTDICFAGQKDFTHILKWGHEKDFSPETLHQYYKKAASEYGISMFACTNRIVHTSEAHHLQGFLYTGGKFLETPSYSIKVLDRIGSGDSFAAGILHGWLERKSQEATLQFGISSCVLKHTTKGDYSSFTEKEINEWIKNSAAQDVLR</sequence>
<name>A0ABW5ZIR0_9BACL</name>
<gene>
    <name evidence="5" type="ORF">ACFS5P_12640</name>
</gene>
<proteinExistence type="inferred from homology"/>
<dbReference type="RefSeq" id="WP_204729744.1">
    <property type="nucleotide sequence ID" value="NZ_JAFBDK010000010.1"/>
</dbReference>
<dbReference type="Gene3D" id="3.40.1190.20">
    <property type="match status" value="1"/>
</dbReference>
<dbReference type="GO" id="GO:0016301">
    <property type="term" value="F:kinase activity"/>
    <property type="evidence" value="ECO:0007669"/>
    <property type="project" value="UniProtKB-KW"/>
</dbReference>
<evidence type="ECO:0000313" key="6">
    <source>
        <dbReference type="Proteomes" id="UP001597561"/>
    </source>
</evidence>
<dbReference type="Proteomes" id="UP001597561">
    <property type="component" value="Unassembled WGS sequence"/>
</dbReference>
<feature type="domain" description="Carbohydrate kinase PfkB" evidence="4">
    <location>
        <begin position="21"/>
        <end position="310"/>
    </location>
</feature>
<reference evidence="6" key="1">
    <citation type="journal article" date="2019" name="Int. J. Syst. Evol. Microbiol.">
        <title>The Global Catalogue of Microorganisms (GCM) 10K type strain sequencing project: providing services to taxonomists for standard genome sequencing and annotation.</title>
        <authorList>
            <consortium name="The Broad Institute Genomics Platform"/>
            <consortium name="The Broad Institute Genome Sequencing Center for Infectious Disease"/>
            <person name="Wu L."/>
            <person name="Ma J."/>
        </authorList>
    </citation>
    <scope>NUCLEOTIDE SEQUENCE [LARGE SCALE GENOMIC DNA]</scope>
    <source>
        <strain evidence="6">KCTC 13528</strain>
    </source>
</reference>
<comment type="caution">
    <text evidence="5">The sequence shown here is derived from an EMBL/GenBank/DDBJ whole genome shotgun (WGS) entry which is preliminary data.</text>
</comment>
<keyword evidence="2" id="KW-0808">Transferase</keyword>
<evidence type="ECO:0000313" key="5">
    <source>
        <dbReference type="EMBL" id="MFD2912727.1"/>
    </source>
</evidence>
<evidence type="ECO:0000256" key="3">
    <source>
        <dbReference type="ARBA" id="ARBA00022777"/>
    </source>
</evidence>
<evidence type="ECO:0000259" key="4">
    <source>
        <dbReference type="Pfam" id="PF00294"/>
    </source>
</evidence>
<dbReference type="InterPro" id="IPR052700">
    <property type="entry name" value="Carb_kinase_PfkB-like"/>
</dbReference>
<dbReference type="CDD" id="cd01166">
    <property type="entry name" value="KdgK"/>
    <property type="match status" value="1"/>
</dbReference>
<dbReference type="EMBL" id="JBHUPG010000023">
    <property type="protein sequence ID" value="MFD2912727.1"/>
    <property type="molecule type" value="Genomic_DNA"/>
</dbReference>
<dbReference type="PANTHER" id="PTHR43320:SF2">
    <property type="entry name" value="2-DEHYDRO-3-DEOXYGLUCONOKINASE_2-DEHYDRO-3-DEOXYGALACTONOKINASE"/>
    <property type="match status" value="1"/>
</dbReference>
<keyword evidence="6" id="KW-1185">Reference proteome</keyword>
<evidence type="ECO:0000256" key="1">
    <source>
        <dbReference type="ARBA" id="ARBA00010688"/>
    </source>
</evidence>
<dbReference type="SUPFAM" id="SSF53613">
    <property type="entry name" value="Ribokinase-like"/>
    <property type="match status" value="1"/>
</dbReference>
<keyword evidence="3 5" id="KW-0418">Kinase</keyword>
<protein>
    <submittedName>
        <fullName evidence="5">PfkB family carbohydrate kinase</fullName>
    </submittedName>
</protein>